<dbReference type="PANTHER" id="PTHR43344:SF13">
    <property type="entry name" value="PHOSPHATASE RV3661-RELATED"/>
    <property type="match status" value="1"/>
</dbReference>
<evidence type="ECO:0000256" key="1">
    <source>
        <dbReference type="ARBA" id="ARBA00009184"/>
    </source>
</evidence>
<dbReference type="GO" id="GO:0016787">
    <property type="term" value="F:hydrolase activity"/>
    <property type="evidence" value="ECO:0007669"/>
    <property type="project" value="UniProtKB-KW"/>
</dbReference>
<dbReference type="InterPro" id="IPR050582">
    <property type="entry name" value="HAD-like_SerB"/>
</dbReference>
<dbReference type="Pfam" id="PF12710">
    <property type="entry name" value="HAD"/>
    <property type="match status" value="1"/>
</dbReference>
<keyword evidence="2" id="KW-0479">Metal-binding</keyword>
<reference evidence="6 7" key="1">
    <citation type="submission" date="2020-07" db="EMBL/GenBank/DDBJ databases">
        <title>Sequencing the genomes of 1000 actinobacteria strains.</title>
        <authorList>
            <person name="Klenk H.-P."/>
        </authorList>
    </citation>
    <scope>NUCLEOTIDE SEQUENCE [LARGE SCALE GENOMIC DNA]</scope>
    <source>
        <strain evidence="6 7">DSM 100723</strain>
    </source>
</reference>
<evidence type="ECO:0000256" key="4">
    <source>
        <dbReference type="ARBA" id="ARBA00022842"/>
    </source>
</evidence>
<dbReference type="SUPFAM" id="SSF56784">
    <property type="entry name" value="HAD-like"/>
    <property type="match status" value="1"/>
</dbReference>
<dbReference type="InterPro" id="IPR006385">
    <property type="entry name" value="HAD_hydro_SerB1"/>
</dbReference>
<evidence type="ECO:0000313" key="6">
    <source>
        <dbReference type="EMBL" id="MBA8793998.1"/>
    </source>
</evidence>
<keyword evidence="4" id="KW-0460">Magnesium</keyword>
<organism evidence="6 7">
    <name type="scientific">Microlunatus kandeliicorticis</name>
    <dbReference type="NCBI Taxonomy" id="1759536"/>
    <lineage>
        <taxon>Bacteria</taxon>
        <taxon>Bacillati</taxon>
        <taxon>Actinomycetota</taxon>
        <taxon>Actinomycetes</taxon>
        <taxon>Propionibacteriales</taxon>
        <taxon>Propionibacteriaceae</taxon>
        <taxon>Microlunatus</taxon>
    </lineage>
</organism>
<evidence type="ECO:0000313" key="7">
    <source>
        <dbReference type="Proteomes" id="UP000523079"/>
    </source>
</evidence>
<dbReference type="NCBIfam" id="TIGR01490">
    <property type="entry name" value="HAD-SF-IB-hyp1"/>
    <property type="match status" value="1"/>
</dbReference>
<dbReference type="Proteomes" id="UP000523079">
    <property type="component" value="Unassembled WGS sequence"/>
</dbReference>
<dbReference type="Gene3D" id="3.40.50.1000">
    <property type="entry name" value="HAD superfamily/HAD-like"/>
    <property type="match status" value="1"/>
</dbReference>
<keyword evidence="3 6" id="KW-0378">Hydrolase</keyword>
<evidence type="ECO:0000256" key="3">
    <source>
        <dbReference type="ARBA" id="ARBA00022801"/>
    </source>
</evidence>
<comment type="caution">
    <text evidence="6">The sequence shown here is derived from an EMBL/GenBank/DDBJ whole genome shotgun (WGS) entry which is preliminary data.</text>
</comment>
<protein>
    <submittedName>
        <fullName evidence="6">HAD superfamily hydrolase (TIGR01490 family)</fullName>
    </submittedName>
</protein>
<dbReference type="NCBIfam" id="TIGR01488">
    <property type="entry name" value="HAD-SF-IB"/>
    <property type="match status" value="1"/>
</dbReference>
<keyword evidence="5" id="KW-0812">Transmembrane</keyword>
<dbReference type="CDD" id="cd02612">
    <property type="entry name" value="HAD_PGPPase"/>
    <property type="match status" value="1"/>
</dbReference>
<name>A0A7W3IRU2_9ACTN</name>
<dbReference type="FunFam" id="3.40.50.1000:FF:000025">
    <property type="entry name" value="HAD hydrolase, family IB"/>
    <property type="match status" value="1"/>
</dbReference>
<comment type="similarity">
    <text evidence="1">Belongs to the HAD-like hydrolase superfamily. SerB family.</text>
</comment>
<keyword evidence="5" id="KW-0472">Membrane</keyword>
<dbReference type="EMBL" id="JACGWT010000002">
    <property type="protein sequence ID" value="MBA8793998.1"/>
    <property type="molecule type" value="Genomic_DNA"/>
</dbReference>
<dbReference type="PANTHER" id="PTHR43344">
    <property type="entry name" value="PHOSPHOSERINE PHOSPHATASE"/>
    <property type="match status" value="1"/>
</dbReference>
<proteinExistence type="inferred from homology"/>
<evidence type="ECO:0000256" key="2">
    <source>
        <dbReference type="ARBA" id="ARBA00022723"/>
    </source>
</evidence>
<feature type="transmembrane region" description="Helical" evidence="5">
    <location>
        <begin position="231"/>
        <end position="249"/>
    </location>
</feature>
<dbReference type="AlphaFoldDB" id="A0A7W3IRU2"/>
<keyword evidence="5" id="KW-1133">Transmembrane helix</keyword>
<evidence type="ECO:0000256" key="5">
    <source>
        <dbReference type="SAM" id="Phobius"/>
    </source>
</evidence>
<dbReference type="Gene3D" id="1.20.1440.100">
    <property type="entry name" value="SG protein - dephosphorylation function"/>
    <property type="match status" value="1"/>
</dbReference>
<dbReference type="GO" id="GO:0046872">
    <property type="term" value="F:metal ion binding"/>
    <property type="evidence" value="ECO:0007669"/>
    <property type="project" value="UniProtKB-KW"/>
</dbReference>
<keyword evidence="7" id="KW-1185">Reference proteome</keyword>
<dbReference type="InterPro" id="IPR023214">
    <property type="entry name" value="HAD_sf"/>
</dbReference>
<gene>
    <name evidence="6" type="ORF">FHX74_001603</name>
</gene>
<dbReference type="InterPro" id="IPR036412">
    <property type="entry name" value="HAD-like_sf"/>
</dbReference>
<dbReference type="RefSeq" id="WP_182559528.1">
    <property type="nucleotide sequence ID" value="NZ_JACGWT010000002.1"/>
</dbReference>
<sequence>MPAAFFDLDKTILSRSVVLAFARPLYVARLITRRDVARSALAQAALVRGRVDHAAMERMRAALSALVAGWDADHLRSIVGEQLAEVVTPLVFDEARTLIRAHQDAGDTVVVVTSTGLDLAEPVGALLGVDEVLGTRMVEVDGHYTGEIADYMYGPRKAEAIRAWALEHGHDLAACAAYTDSVTDLPMLREVGSPHAVNPDAALRRIAVAEGWPVHDFGPRGSVASVSARRLLPAVAAVLAACVLVGLAARRRRS</sequence>
<accession>A0A7W3IRU2</accession>